<evidence type="ECO:0000313" key="1">
    <source>
        <dbReference type="EMBL" id="VUZ85011.1"/>
    </source>
</evidence>
<dbReference type="AlphaFoldDB" id="A0A564ZI46"/>
<dbReference type="EC" id="1.21.4.1" evidence="1"/>
<dbReference type="Proteomes" id="UP000334340">
    <property type="component" value="Unassembled WGS sequence"/>
</dbReference>
<organism evidence="1 2">
    <name type="scientific">Candidatus Methylomirabilis lanthanidiphila</name>
    <dbReference type="NCBI Taxonomy" id="2211376"/>
    <lineage>
        <taxon>Bacteria</taxon>
        <taxon>Candidatus Methylomirabilota</taxon>
        <taxon>Candidatus Methylomirabilia</taxon>
        <taxon>Candidatus Methylomirabilales</taxon>
        <taxon>Candidatus Methylomirabilaceae</taxon>
        <taxon>Candidatus Methylomirabilis</taxon>
    </lineage>
</organism>
<proteinExistence type="predicted"/>
<gene>
    <name evidence="1" type="primary">prdB_1</name>
    <name evidence="1" type="ORF">MELA_01386</name>
</gene>
<reference evidence="1 2" key="1">
    <citation type="submission" date="2019-07" db="EMBL/GenBank/DDBJ databases">
        <authorList>
            <person name="Cremers G."/>
        </authorList>
    </citation>
    <scope>NUCLEOTIDE SEQUENCE [LARGE SCALE GENOMIC DNA]</scope>
</reference>
<keyword evidence="2" id="KW-1185">Reference proteome</keyword>
<dbReference type="EMBL" id="CABIKM010000022">
    <property type="protein sequence ID" value="VUZ85011.1"/>
    <property type="molecule type" value="Genomic_DNA"/>
</dbReference>
<keyword evidence="1" id="KW-0560">Oxidoreductase</keyword>
<evidence type="ECO:0000313" key="2">
    <source>
        <dbReference type="Proteomes" id="UP000334340"/>
    </source>
</evidence>
<sequence length="86" mass="9794">MGLLQRAIEAAGIPTIGITIQKEVTKKVKPPRALYLHYPFGHPLGEAFQVKQQRTILLDALQALETITEPGTIMEPGYLWRRHRFE</sequence>
<protein>
    <submittedName>
        <fullName evidence="1">D-proline reductase subunit gamma</fullName>
        <ecNumber evidence="1">1.21.4.1</ecNumber>
    </submittedName>
</protein>
<name>A0A564ZI46_9BACT</name>
<accession>A0A564ZI46</accession>
<dbReference type="GO" id="GO:0050002">
    <property type="term" value="F:D-proline reductase activity"/>
    <property type="evidence" value="ECO:0007669"/>
    <property type="project" value="UniProtKB-EC"/>
</dbReference>